<dbReference type="EC" id="2.7.7.7" evidence="1"/>
<sequence>MKNKIKSDGSITAIYKVSTESKLSRPLLGTKVPAGFPSPASDYLEGTLDLNKYLIAHPASTFFMRVGGDSMIGAGIYPEDIVIVDRSLEATNNKIVVAVYDGELTLKRLRIENDKYYLVSENDSYPVIEVNKELDFFVWGIVTFVIHQV</sequence>
<evidence type="ECO:0000313" key="2">
    <source>
        <dbReference type="Proteomes" id="UP000294588"/>
    </source>
</evidence>
<keyword evidence="2" id="KW-1185">Reference proteome</keyword>
<protein>
    <submittedName>
        <fullName evidence="1">Translesion error-prone DNA polymerase V autoproteolytic subunit</fullName>
        <ecNumber evidence="1">2.7.7.7</ecNumber>
    </submittedName>
</protein>
<name>A0AC61QJV2_9BACT</name>
<gene>
    <name evidence="1" type="primary">umuD</name>
    <name evidence="1" type="ORF">E0946_02800</name>
</gene>
<dbReference type="EMBL" id="SMOG01000005">
    <property type="protein sequence ID" value="TDF73506.1"/>
    <property type="molecule type" value="Genomic_DNA"/>
</dbReference>
<dbReference type="Proteomes" id="UP000294588">
    <property type="component" value="Unassembled WGS sequence"/>
</dbReference>
<accession>A0AC61QJV2</accession>
<reference evidence="1" key="1">
    <citation type="submission" date="2019-03" db="EMBL/GenBank/DDBJ databases">
        <title>Candidatus Syntrophosphaera thermopropionivorans: a novel player in syntrophic propionate oxidation during anaerobic digestion.</title>
        <authorList>
            <person name="Dyksma S."/>
        </authorList>
    </citation>
    <scope>NUCLEOTIDE SEQUENCE</scope>
    <source>
        <strain evidence="1">W5</strain>
    </source>
</reference>
<evidence type="ECO:0000313" key="1">
    <source>
        <dbReference type="EMBL" id="TDF73506.1"/>
    </source>
</evidence>
<comment type="caution">
    <text evidence="1">The sequence shown here is derived from an EMBL/GenBank/DDBJ whole genome shotgun (WGS) entry which is preliminary data.</text>
</comment>
<proteinExistence type="predicted"/>
<keyword evidence="1" id="KW-0808">Transferase</keyword>
<keyword evidence="1" id="KW-0548">Nucleotidyltransferase</keyword>
<organism evidence="1 2">
    <name type="scientific">Candidatus Syntrophosphaera thermopropionivorans</name>
    <dbReference type="NCBI Taxonomy" id="2593015"/>
    <lineage>
        <taxon>Bacteria</taxon>
        <taxon>Pseudomonadati</taxon>
        <taxon>Candidatus Cloacimonadota</taxon>
        <taxon>Candidatus Cloacimonadia</taxon>
        <taxon>Candidatus Cloacimonadales</taxon>
        <taxon>Candidatus Cloacimonadaceae</taxon>
        <taxon>Candidatus Syntrophosphaera</taxon>
    </lineage>
</organism>